<feature type="domain" description="ATPase of the ABC class N-terminal" evidence="3">
    <location>
        <begin position="7"/>
        <end position="155"/>
    </location>
</feature>
<dbReference type="Proteomes" id="UP000254236">
    <property type="component" value="Chromosome"/>
</dbReference>
<evidence type="ECO:0000256" key="1">
    <source>
        <dbReference type="SAM" id="MobiDB-lite"/>
    </source>
</evidence>
<evidence type="ECO:0000259" key="4">
    <source>
        <dbReference type="Pfam" id="PF21117"/>
    </source>
</evidence>
<evidence type="ECO:0000313" key="5">
    <source>
        <dbReference type="EMBL" id="AXK45291.1"/>
    </source>
</evidence>
<dbReference type="PANTHER" id="PTHR38149">
    <property type="entry name" value="ATPASE"/>
    <property type="match status" value="1"/>
</dbReference>
<dbReference type="InterPro" id="IPR046834">
    <property type="entry name" value="ABC_ATPase_C"/>
</dbReference>
<evidence type="ECO:0000259" key="3">
    <source>
        <dbReference type="Pfam" id="PF20446"/>
    </source>
</evidence>
<reference evidence="5 7" key="1">
    <citation type="submission" date="2018-07" db="EMBL/GenBank/DDBJ databases">
        <title>Brachybacterium saurashtrense DSM 23186 genome sequence.</title>
        <authorList>
            <person name="Guo L."/>
        </authorList>
    </citation>
    <scope>NUCLEOTIDE SEQUENCE [LARGE SCALE GENOMIC DNA]</scope>
    <source>
        <strain evidence="5 7">DSM 23186</strain>
    </source>
</reference>
<dbReference type="Pfam" id="PF20446">
    <property type="entry name" value="ABC_N"/>
    <property type="match status" value="1"/>
</dbReference>
<keyword evidence="7" id="KW-1185">Reference proteome</keyword>
<sequence>MTADATALARTLTAIDSRGYGAYKELHGRYDLGPCRLVVDHVQADPYAPPSLMRLIVDRAEAALPEDLLDDRRGRVATTDFLARAVAAAAARHGEGILTGAPGQEVLERTSVAVTAEGIEARLAVPLPASGRRVRGRQAARLLTEALPRIAESSLRAATLDVEALRRHVTLHRDQEALRDRLAGRGLVAFVGDGAILPRRAGDSDLPLVGGAVPFTSPASLRVRFELPSGRSVQGMGVPDGVTVIVGGGYHGKSTLLRALARGVHPHVEGDGREWVIARADAAALRAEDGRSVAGVDISPFLAGLPSGADTRAFSTTNASGSTSQAASLVEAVDAGASAVLLDEDTSATNMMFRDERMRALVSVEREPITPFVDRVRPLLHERGVSTVLVAGGSAAFLDVADCVIAMDEYVPHDVTARARELAGAAPKATAGGVFGPSRPRRPAPGVLRPAGKRRPAAAKGRATIRFGQESIDLAAQSQLVDAAQTQAVAHALDRLAELLDAPGTGAAEDLGTAIAALCARLDAEGLEALSPHRGHPGHLARPRALEIHAAVNRYRGLRLA</sequence>
<name>A0A345YMY9_9MICO</name>
<dbReference type="Pfam" id="PF21117">
    <property type="entry name" value="MRB1590_C"/>
    <property type="match status" value="1"/>
</dbReference>
<dbReference type="KEGG" id="bsau:DWV08_06430"/>
<evidence type="ECO:0000259" key="2">
    <source>
        <dbReference type="Pfam" id="PF09818"/>
    </source>
</evidence>
<accession>A0A345YMY9</accession>
<dbReference type="SUPFAM" id="SSF52540">
    <property type="entry name" value="P-loop containing nucleoside triphosphate hydrolases"/>
    <property type="match status" value="1"/>
</dbReference>
<dbReference type="EMBL" id="QSWH01000005">
    <property type="protein sequence ID" value="RRR21953.1"/>
    <property type="molecule type" value="Genomic_DNA"/>
</dbReference>
<dbReference type="InterPro" id="IPR049069">
    <property type="entry name" value="MRB1590-like_C"/>
</dbReference>
<dbReference type="PANTHER" id="PTHR38149:SF1">
    <property type="entry name" value="ATPASE"/>
    <property type="match status" value="1"/>
</dbReference>
<dbReference type="AlphaFoldDB" id="A0A345YMY9"/>
<protein>
    <submittedName>
        <fullName evidence="6">ATPase</fullName>
    </submittedName>
</protein>
<evidence type="ECO:0000313" key="8">
    <source>
        <dbReference type="Proteomes" id="UP000282185"/>
    </source>
</evidence>
<evidence type="ECO:0000313" key="6">
    <source>
        <dbReference type="EMBL" id="RRR21953.1"/>
    </source>
</evidence>
<evidence type="ECO:0000313" key="7">
    <source>
        <dbReference type="Proteomes" id="UP000254236"/>
    </source>
</evidence>
<dbReference type="EMBL" id="CP031356">
    <property type="protein sequence ID" value="AXK45291.1"/>
    <property type="molecule type" value="Genomic_DNA"/>
</dbReference>
<feature type="region of interest" description="Disordered" evidence="1">
    <location>
        <begin position="429"/>
        <end position="460"/>
    </location>
</feature>
<dbReference type="InterPro" id="IPR046833">
    <property type="entry name" value="ABC_N"/>
</dbReference>
<dbReference type="OrthoDB" id="9809999at2"/>
<reference evidence="6 8" key="2">
    <citation type="submission" date="2018-08" db="EMBL/GenBank/DDBJ databases">
        <title>Brachybacterium saurashtrense DSM 23186.</title>
        <authorList>
            <person name="Li Y."/>
        </authorList>
    </citation>
    <scope>NUCLEOTIDE SEQUENCE [LARGE SCALE GENOMIC DNA]</scope>
    <source>
        <strain evidence="6 8">DSM 23186</strain>
    </source>
</reference>
<feature type="domain" description="ATPase of the ABC class C-terminal" evidence="2">
    <location>
        <begin position="162"/>
        <end position="428"/>
    </location>
</feature>
<gene>
    <name evidence="5" type="ORF">DWV08_06430</name>
    <name evidence="6" type="ORF">DXU92_11645</name>
</gene>
<proteinExistence type="predicted"/>
<dbReference type="RefSeq" id="WP_115413043.1">
    <property type="nucleotide sequence ID" value="NZ_CP031356.1"/>
</dbReference>
<feature type="domain" description="MRB1590-like C-terminal" evidence="4">
    <location>
        <begin position="459"/>
        <end position="560"/>
    </location>
</feature>
<dbReference type="InterPro" id="IPR027417">
    <property type="entry name" value="P-loop_NTPase"/>
</dbReference>
<organism evidence="6 8">
    <name type="scientific">Brachybacterium saurashtrense</name>
    <dbReference type="NCBI Taxonomy" id="556288"/>
    <lineage>
        <taxon>Bacteria</taxon>
        <taxon>Bacillati</taxon>
        <taxon>Actinomycetota</taxon>
        <taxon>Actinomycetes</taxon>
        <taxon>Micrococcales</taxon>
        <taxon>Dermabacteraceae</taxon>
        <taxon>Brachybacterium</taxon>
    </lineage>
</organism>
<dbReference type="Proteomes" id="UP000282185">
    <property type="component" value="Unassembled WGS sequence"/>
</dbReference>
<dbReference type="Gene3D" id="3.40.50.300">
    <property type="entry name" value="P-loop containing nucleotide triphosphate hydrolases"/>
    <property type="match status" value="1"/>
</dbReference>
<dbReference type="InterPro" id="IPR019195">
    <property type="entry name" value="ABC_ATPase_put"/>
</dbReference>
<dbReference type="Pfam" id="PF09818">
    <property type="entry name" value="ABC_ATPase"/>
    <property type="match status" value="1"/>
</dbReference>